<organism evidence="1 2">
    <name type="scientific">Caerostris extrusa</name>
    <name type="common">Bark spider</name>
    <name type="synonym">Caerostris bankana</name>
    <dbReference type="NCBI Taxonomy" id="172846"/>
    <lineage>
        <taxon>Eukaryota</taxon>
        <taxon>Metazoa</taxon>
        <taxon>Ecdysozoa</taxon>
        <taxon>Arthropoda</taxon>
        <taxon>Chelicerata</taxon>
        <taxon>Arachnida</taxon>
        <taxon>Araneae</taxon>
        <taxon>Araneomorphae</taxon>
        <taxon>Entelegynae</taxon>
        <taxon>Araneoidea</taxon>
        <taxon>Araneidae</taxon>
        <taxon>Caerostris</taxon>
    </lineage>
</organism>
<reference evidence="1 2" key="1">
    <citation type="submission" date="2021-06" db="EMBL/GenBank/DDBJ databases">
        <title>Caerostris extrusa draft genome.</title>
        <authorList>
            <person name="Kono N."/>
            <person name="Arakawa K."/>
        </authorList>
    </citation>
    <scope>NUCLEOTIDE SEQUENCE [LARGE SCALE GENOMIC DNA]</scope>
</reference>
<dbReference type="EMBL" id="BPLR01008038">
    <property type="protein sequence ID" value="GIY21604.1"/>
    <property type="molecule type" value="Genomic_DNA"/>
</dbReference>
<name>A0AAV4RHY3_CAEEX</name>
<dbReference type="Proteomes" id="UP001054945">
    <property type="component" value="Unassembled WGS sequence"/>
</dbReference>
<proteinExistence type="predicted"/>
<comment type="caution">
    <text evidence="1">The sequence shown here is derived from an EMBL/GenBank/DDBJ whole genome shotgun (WGS) entry which is preliminary data.</text>
</comment>
<protein>
    <submittedName>
        <fullName evidence="1">Uncharacterized protein</fullName>
    </submittedName>
</protein>
<gene>
    <name evidence="1" type="ORF">CEXT_55001</name>
</gene>
<sequence length="124" mass="14066">MRKPKNYSPLLKTSWSRKGSIFSVAPSSKGSRVTSLATSDEEAMLLFFFFLHVQPCFWYLRHSPLGCASCSNFFTLSKKRVLVQEHFDTRVNTPNLGEAPVFELFMFCDSGILNTFLFAELVAP</sequence>
<dbReference type="AlphaFoldDB" id="A0AAV4RHY3"/>
<keyword evidence="2" id="KW-1185">Reference proteome</keyword>
<accession>A0AAV4RHY3</accession>
<evidence type="ECO:0000313" key="2">
    <source>
        <dbReference type="Proteomes" id="UP001054945"/>
    </source>
</evidence>
<evidence type="ECO:0000313" key="1">
    <source>
        <dbReference type="EMBL" id="GIY21604.1"/>
    </source>
</evidence>